<evidence type="ECO:0000259" key="3">
    <source>
        <dbReference type="Pfam" id="PF19314"/>
    </source>
</evidence>
<feature type="compositionally biased region" description="Basic and acidic residues" evidence="2">
    <location>
        <begin position="181"/>
        <end position="191"/>
    </location>
</feature>
<feature type="region of interest" description="Disordered" evidence="2">
    <location>
        <begin position="181"/>
        <end position="204"/>
    </location>
</feature>
<dbReference type="InterPro" id="IPR019384">
    <property type="entry name" value="FHIP"/>
</dbReference>
<proteinExistence type="inferred from homology"/>
<name>A0A8C2HDZ5_CYPCA</name>
<evidence type="ECO:0000313" key="5">
    <source>
        <dbReference type="Proteomes" id="UP000694701"/>
    </source>
</evidence>
<reference evidence="4" key="1">
    <citation type="submission" date="2025-08" db="UniProtKB">
        <authorList>
            <consortium name="Ensembl"/>
        </authorList>
    </citation>
    <scope>IDENTIFICATION</scope>
</reference>
<feature type="region of interest" description="Disordered" evidence="2">
    <location>
        <begin position="432"/>
        <end position="492"/>
    </location>
</feature>
<dbReference type="Pfam" id="PF10257">
    <property type="entry name" value="RAI16-like"/>
    <property type="match status" value="2"/>
</dbReference>
<dbReference type="Pfam" id="PF19311">
    <property type="entry name" value="KELAA"/>
    <property type="match status" value="1"/>
</dbReference>
<feature type="compositionally biased region" description="Basic and acidic residues" evidence="2">
    <location>
        <begin position="432"/>
        <end position="445"/>
    </location>
</feature>
<comment type="similarity">
    <text evidence="1">Belongs to the FHIP family.</text>
</comment>
<dbReference type="Pfam" id="PF19314">
    <property type="entry name" value="DUF5917"/>
    <property type="match status" value="1"/>
</dbReference>
<dbReference type="Proteomes" id="UP000694701">
    <property type="component" value="Unplaced"/>
</dbReference>
<organism evidence="4 5">
    <name type="scientific">Cyprinus carpio</name>
    <name type="common">Common carp</name>
    <dbReference type="NCBI Taxonomy" id="7962"/>
    <lineage>
        <taxon>Eukaryota</taxon>
        <taxon>Metazoa</taxon>
        <taxon>Chordata</taxon>
        <taxon>Craniata</taxon>
        <taxon>Vertebrata</taxon>
        <taxon>Euteleostomi</taxon>
        <taxon>Actinopterygii</taxon>
        <taxon>Neopterygii</taxon>
        <taxon>Teleostei</taxon>
        <taxon>Ostariophysi</taxon>
        <taxon>Cypriniformes</taxon>
        <taxon>Cyprinidae</taxon>
        <taxon>Cyprininae</taxon>
        <taxon>Cyprinus</taxon>
    </lineage>
</organism>
<dbReference type="AlphaFoldDB" id="A0A8C2HDZ5"/>
<accession>A0A8C2HDZ5</accession>
<evidence type="ECO:0000256" key="2">
    <source>
        <dbReference type="SAM" id="MobiDB-lite"/>
    </source>
</evidence>
<sequence length="697" mass="79092">MFSKIYWLYNLAPSLPLQEDFVYHWKAITHYYIETSDDKAPVTDTNIPSHLEQMLNILTQEERERESGETGPCMEYLLHHKILETLYTLGKADCPPGMKQQVLSFYTKLLGRIRQPLLPHINVHRPVQKLVRLCGEVLAAPTGNEEIQFLCTVCAKLKQDPYLVNFFLENKNKKLEAAKDGGADLVKKDPSSPDTGQNQKQNPSLVTSALKEAAACQATSPGEASPSSVHTTLPNSDNYNLVSSLLNLTKSPVSLALIQFKILCICRLDVYNLKEDAVAFAGKRALISFLSWLDYCDQLIKEAQKTAAAVLARAVRERFFVAIMEPQLMQTSEVGILTSTALLNRIIRQVTSEALLQETIYFLLGEETGPETPAGITQHPLRHRLIEHCDHLSDEISIMTLRLFEHLLQKPCQHILQNLVLRCLEERNYMENKQPEEREEREHMENGQPHDAVDLEEDPLFSDLSPDNRLSSPDWLSCSPPPSTEHTKPDGKTEVHKIVNSFLCLVPDEAKSSYQVEGTGYDTYLRDAHRQFRDYCGVCQRWDWRSSPKPFEKCNLDSPFFEGHFLKVLFDRMGRILDQPYDVNLQVTSVLSKLSLLPHAHLHEYLLDPYINLAPGCRSLFSVIVRVVGDLMLRTHRIPDFTPKLLLVRKRLLGLEPEGMSVDHVTLLEGVIVLEEFCKELAAIAFVKFHASTSTSP</sequence>
<dbReference type="InterPro" id="IPR045668">
    <property type="entry name" value="FHIP_KELAA_motif"/>
</dbReference>
<evidence type="ECO:0000313" key="4">
    <source>
        <dbReference type="Ensembl" id="ENSCCRP00020038197.1"/>
    </source>
</evidence>
<dbReference type="PANTHER" id="PTHR21705">
    <property type="entry name" value="RAI16 PROTEIN-RELATED"/>
    <property type="match status" value="1"/>
</dbReference>
<protein>
    <submittedName>
        <fullName evidence="4">Family with sequence similarity 160 member B1</fullName>
    </submittedName>
</protein>
<dbReference type="PANTHER" id="PTHR21705:SF10">
    <property type="entry name" value="FHF COMPLEX SUBUNIT HOOK INTERACTING PROTEIN 2A"/>
    <property type="match status" value="1"/>
</dbReference>
<dbReference type="Ensembl" id="ENSCCRT00020041697.1">
    <property type="protein sequence ID" value="ENSCCRP00020038197.1"/>
    <property type="gene ID" value="ENSCCRG00020016515.1"/>
</dbReference>
<feature type="domain" description="FHF complex subunit HOOK-interacting protein C-terminal" evidence="3">
    <location>
        <begin position="562"/>
        <end position="654"/>
    </location>
</feature>
<feature type="compositionally biased region" description="Polar residues" evidence="2">
    <location>
        <begin position="192"/>
        <end position="204"/>
    </location>
</feature>
<evidence type="ECO:0000256" key="1">
    <source>
        <dbReference type="ARBA" id="ARBA00024336"/>
    </source>
</evidence>
<dbReference type="InterPro" id="IPR045669">
    <property type="entry name" value="FHIP_C"/>
</dbReference>